<protein>
    <submittedName>
        <fullName evidence="1">Uncharacterized protein</fullName>
    </submittedName>
</protein>
<dbReference type="AlphaFoldDB" id="A0A0G1L8B3"/>
<gene>
    <name evidence="1" type="ORF">UW92_C0005G0003</name>
</gene>
<proteinExistence type="predicted"/>
<dbReference type="InterPro" id="IPR043519">
    <property type="entry name" value="NT_sf"/>
</dbReference>
<dbReference type="SUPFAM" id="SSF81301">
    <property type="entry name" value="Nucleotidyltransferase"/>
    <property type="match status" value="1"/>
</dbReference>
<dbReference type="InterPro" id="IPR019646">
    <property type="entry name" value="Aminoglyc_AdlTrfase"/>
</dbReference>
<reference evidence="1 2" key="1">
    <citation type="journal article" date="2015" name="Nature">
        <title>rRNA introns, odd ribosomes, and small enigmatic genomes across a large radiation of phyla.</title>
        <authorList>
            <person name="Brown C.T."/>
            <person name="Hug L.A."/>
            <person name="Thomas B.C."/>
            <person name="Sharon I."/>
            <person name="Castelle C.J."/>
            <person name="Singh A."/>
            <person name="Wilkins M.J."/>
            <person name="Williams K.H."/>
            <person name="Banfield J.F."/>
        </authorList>
    </citation>
    <scope>NUCLEOTIDE SEQUENCE [LARGE SCALE GENOMIC DNA]</scope>
</reference>
<accession>A0A0G1L8B3</accession>
<dbReference type="Proteomes" id="UP000033966">
    <property type="component" value="Unassembled WGS sequence"/>
</dbReference>
<dbReference type="EMBL" id="LCKF01000005">
    <property type="protein sequence ID" value="KKT92156.1"/>
    <property type="molecule type" value="Genomic_DNA"/>
</dbReference>
<dbReference type="Pfam" id="PF10706">
    <property type="entry name" value="Aminoglyc_resit"/>
    <property type="match status" value="1"/>
</dbReference>
<evidence type="ECO:0000313" key="2">
    <source>
        <dbReference type="Proteomes" id="UP000033966"/>
    </source>
</evidence>
<sequence length="161" mass="18146">MEGSYGIPKEYLQVLRVFSDRMGDSGVNWTIIGSLSLASHGVPLVPRDIDILTDKNGAHAIENIFPEFVNKKVSYSSTGEIGSYFGSLIIDGVKIEIMGDVAKLVQGKWEDILNFDRDKEFMEYGGVKIPILSLEREYEEYVKLGRLDTAKYIKKFMVRGK</sequence>
<evidence type="ECO:0000313" key="1">
    <source>
        <dbReference type="EMBL" id="KKT92156.1"/>
    </source>
</evidence>
<organism evidence="1 2">
    <name type="scientific">Candidatus Jorgensenbacteria bacterium GW2011_GWA2_45_13</name>
    <dbReference type="NCBI Taxonomy" id="1618662"/>
    <lineage>
        <taxon>Bacteria</taxon>
        <taxon>Candidatus Joergenseniibacteriota</taxon>
    </lineage>
</organism>
<name>A0A0G1L8B3_9BACT</name>
<comment type="caution">
    <text evidence="1">The sequence shown here is derived from an EMBL/GenBank/DDBJ whole genome shotgun (WGS) entry which is preliminary data.</text>
</comment>
<dbReference type="Gene3D" id="3.30.460.40">
    <property type="match status" value="1"/>
</dbReference>